<sequence>MTNPLKARRFTSALVPYVLTYVRMHGKDPAALQKKYLRGTAAPEVSLPELGAILADAAKLLGDELFGLHAAIGMSRGGYGLLEFGLRSAPTGRVAMEQLATFGALINPLVRWSLEVDGDEVALHHRAPRKGGVGRHGNYFTVARILQIAREMMGDDVKPLRAWFAHAERSCPAELQTFLGTSNVGFGRASNGIVFSAKTLERVPVGSDAALNRALELHGRAVLERCGAEIDDAWARARGAVLELLPRGDATLSKVARKLHVTPRTLQRRLEEHGASFADLLAEVRRTHAERLLTRSDEPIATVASKVGYADAATFVRAFRTWTGTTPGQFRTRALA</sequence>
<dbReference type="SMART" id="SM00342">
    <property type="entry name" value="HTH_ARAC"/>
    <property type="match status" value="1"/>
</dbReference>
<evidence type="ECO:0000256" key="2">
    <source>
        <dbReference type="ARBA" id="ARBA00023125"/>
    </source>
</evidence>
<dbReference type="InterPro" id="IPR032687">
    <property type="entry name" value="AraC-type_N"/>
</dbReference>
<dbReference type="GO" id="GO:0005829">
    <property type="term" value="C:cytosol"/>
    <property type="evidence" value="ECO:0007669"/>
    <property type="project" value="TreeGrafter"/>
</dbReference>
<dbReference type="Proteomes" id="UP000249061">
    <property type="component" value="Unassembled WGS sequence"/>
</dbReference>
<accession>A0A2W5T6U2</accession>
<dbReference type="AlphaFoldDB" id="A0A2W5T6U2"/>
<reference evidence="5 6" key="1">
    <citation type="submission" date="2017-08" db="EMBL/GenBank/DDBJ databases">
        <title>Infants hospitalized years apart are colonized by the same room-sourced microbial strains.</title>
        <authorList>
            <person name="Brooks B."/>
            <person name="Olm M.R."/>
            <person name="Firek B.A."/>
            <person name="Baker R."/>
            <person name="Thomas B.C."/>
            <person name="Morowitz M.J."/>
            <person name="Banfield J.F."/>
        </authorList>
    </citation>
    <scope>NUCLEOTIDE SEQUENCE [LARGE SCALE GENOMIC DNA]</scope>
    <source>
        <strain evidence="5">S2_003_000_R2_14</strain>
    </source>
</reference>
<dbReference type="Pfam" id="PF12833">
    <property type="entry name" value="HTH_18"/>
    <property type="match status" value="1"/>
</dbReference>
<dbReference type="PANTHER" id="PTHR47894:SF1">
    <property type="entry name" value="HTH-TYPE TRANSCRIPTIONAL REGULATOR VQSM"/>
    <property type="match status" value="1"/>
</dbReference>
<dbReference type="SUPFAM" id="SSF46689">
    <property type="entry name" value="Homeodomain-like"/>
    <property type="match status" value="1"/>
</dbReference>
<keyword evidence="2" id="KW-0238">DNA-binding</keyword>
<dbReference type="Pfam" id="PF12625">
    <property type="entry name" value="Arabinose_bd"/>
    <property type="match status" value="1"/>
</dbReference>
<proteinExistence type="predicted"/>
<dbReference type="Gene3D" id="1.10.10.60">
    <property type="entry name" value="Homeodomain-like"/>
    <property type="match status" value="1"/>
</dbReference>
<dbReference type="PANTHER" id="PTHR47894">
    <property type="entry name" value="HTH-TYPE TRANSCRIPTIONAL REGULATOR GADX"/>
    <property type="match status" value="1"/>
</dbReference>
<dbReference type="InterPro" id="IPR018060">
    <property type="entry name" value="HTH_AraC"/>
</dbReference>
<dbReference type="InterPro" id="IPR020449">
    <property type="entry name" value="Tscrpt_reg_AraC-type_HTH"/>
</dbReference>
<keyword evidence="1" id="KW-0805">Transcription regulation</keyword>
<evidence type="ECO:0000259" key="4">
    <source>
        <dbReference type="PROSITE" id="PS01124"/>
    </source>
</evidence>
<dbReference type="PRINTS" id="PR00032">
    <property type="entry name" value="HTHARAC"/>
</dbReference>
<dbReference type="PROSITE" id="PS01124">
    <property type="entry name" value="HTH_ARAC_FAMILY_2"/>
    <property type="match status" value="1"/>
</dbReference>
<name>A0A2W5T6U2_9BACT</name>
<dbReference type="GO" id="GO:0000976">
    <property type="term" value="F:transcription cis-regulatory region binding"/>
    <property type="evidence" value="ECO:0007669"/>
    <property type="project" value="TreeGrafter"/>
</dbReference>
<comment type="caution">
    <text evidence="5">The sequence shown here is derived from an EMBL/GenBank/DDBJ whole genome shotgun (WGS) entry which is preliminary data.</text>
</comment>
<keyword evidence="3" id="KW-0804">Transcription</keyword>
<evidence type="ECO:0000313" key="5">
    <source>
        <dbReference type="EMBL" id="PZR08006.1"/>
    </source>
</evidence>
<dbReference type="GO" id="GO:0003700">
    <property type="term" value="F:DNA-binding transcription factor activity"/>
    <property type="evidence" value="ECO:0007669"/>
    <property type="project" value="InterPro"/>
</dbReference>
<dbReference type="InterPro" id="IPR009057">
    <property type="entry name" value="Homeodomain-like_sf"/>
</dbReference>
<gene>
    <name evidence="5" type="ORF">DI536_25560</name>
</gene>
<feature type="domain" description="HTH araC/xylS-type" evidence="4">
    <location>
        <begin position="235"/>
        <end position="333"/>
    </location>
</feature>
<dbReference type="EMBL" id="QFQP01000027">
    <property type="protein sequence ID" value="PZR08006.1"/>
    <property type="molecule type" value="Genomic_DNA"/>
</dbReference>
<organism evidence="5 6">
    <name type="scientific">Archangium gephyra</name>
    <dbReference type="NCBI Taxonomy" id="48"/>
    <lineage>
        <taxon>Bacteria</taxon>
        <taxon>Pseudomonadati</taxon>
        <taxon>Myxococcota</taxon>
        <taxon>Myxococcia</taxon>
        <taxon>Myxococcales</taxon>
        <taxon>Cystobacterineae</taxon>
        <taxon>Archangiaceae</taxon>
        <taxon>Archangium</taxon>
    </lineage>
</organism>
<evidence type="ECO:0000256" key="1">
    <source>
        <dbReference type="ARBA" id="ARBA00023015"/>
    </source>
</evidence>
<protein>
    <recommendedName>
        <fullName evidence="4">HTH araC/xylS-type domain-containing protein</fullName>
    </recommendedName>
</protein>
<evidence type="ECO:0000313" key="6">
    <source>
        <dbReference type="Proteomes" id="UP000249061"/>
    </source>
</evidence>
<evidence type="ECO:0000256" key="3">
    <source>
        <dbReference type="ARBA" id="ARBA00023163"/>
    </source>
</evidence>